<organism evidence="1 2">
    <name type="scientific">Setaria italica</name>
    <name type="common">Foxtail millet</name>
    <name type="synonym">Panicum italicum</name>
    <dbReference type="NCBI Taxonomy" id="4555"/>
    <lineage>
        <taxon>Eukaryota</taxon>
        <taxon>Viridiplantae</taxon>
        <taxon>Streptophyta</taxon>
        <taxon>Embryophyta</taxon>
        <taxon>Tracheophyta</taxon>
        <taxon>Spermatophyta</taxon>
        <taxon>Magnoliopsida</taxon>
        <taxon>Liliopsida</taxon>
        <taxon>Poales</taxon>
        <taxon>Poaceae</taxon>
        <taxon>PACMAD clade</taxon>
        <taxon>Panicoideae</taxon>
        <taxon>Panicodae</taxon>
        <taxon>Paniceae</taxon>
        <taxon>Cenchrinae</taxon>
        <taxon>Setaria</taxon>
    </lineage>
</organism>
<dbReference type="HOGENOM" id="CLU_3280483_0_0_1"/>
<dbReference type="EnsemblPlants" id="KQL07668">
    <property type="protein sequence ID" value="KQL07668"/>
    <property type="gene ID" value="SETIT_005592mg"/>
</dbReference>
<keyword evidence="2" id="KW-1185">Reference proteome</keyword>
<dbReference type="EMBL" id="AGNK02003364">
    <property type="status" value="NOT_ANNOTATED_CDS"/>
    <property type="molecule type" value="Genomic_DNA"/>
</dbReference>
<protein>
    <submittedName>
        <fullName evidence="1">Uncharacterized protein</fullName>
    </submittedName>
</protein>
<dbReference type="InParanoid" id="K3XUI5"/>
<dbReference type="AlphaFoldDB" id="K3XUI5"/>
<evidence type="ECO:0000313" key="2">
    <source>
        <dbReference type="Proteomes" id="UP000004995"/>
    </source>
</evidence>
<evidence type="ECO:0000313" key="1">
    <source>
        <dbReference type="EnsemblPlants" id="KQL07668"/>
    </source>
</evidence>
<reference evidence="2" key="1">
    <citation type="journal article" date="2012" name="Nat. Biotechnol.">
        <title>Reference genome sequence of the model plant Setaria.</title>
        <authorList>
            <person name="Bennetzen J.L."/>
            <person name="Schmutz J."/>
            <person name="Wang H."/>
            <person name="Percifield R."/>
            <person name="Hawkins J."/>
            <person name="Pontaroli A.C."/>
            <person name="Estep M."/>
            <person name="Feng L."/>
            <person name="Vaughn J.N."/>
            <person name="Grimwood J."/>
            <person name="Jenkins J."/>
            <person name="Barry K."/>
            <person name="Lindquist E."/>
            <person name="Hellsten U."/>
            <person name="Deshpande S."/>
            <person name="Wang X."/>
            <person name="Wu X."/>
            <person name="Mitros T."/>
            <person name="Triplett J."/>
            <person name="Yang X."/>
            <person name="Ye C.Y."/>
            <person name="Mauro-Herrera M."/>
            <person name="Wang L."/>
            <person name="Li P."/>
            <person name="Sharma M."/>
            <person name="Sharma R."/>
            <person name="Ronald P.C."/>
            <person name="Panaud O."/>
            <person name="Kellogg E.A."/>
            <person name="Brutnell T.P."/>
            <person name="Doust A.N."/>
            <person name="Tuskan G.A."/>
            <person name="Rokhsar D."/>
            <person name="Devos K.M."/>
        </authorList>
    </citation>
    <scope>NUCLEOTIDE SEQUENCE [LARGE SCALE GENOMIC DNA]</scope>
    <source>
        <strain evidence="2">cv. Yugu1</strain>
    </source>
</reference>
<dbReference type="Gramene" id="KQL07668">
    <property type="protein sequence ID" value="KQL07668"/>
    <property type="gene ID" value="SETIT_005592mg"/>
</dbReference>
<dbReference type="Proteomes" id="UP000004995">
    <property type="component" value="Unassembled WGS sequence"/>
</dbReference>
<accession>K3XUI5</accession>
<reference evidence="1" key="2">
    <citation type="submission" date="2018-08" db="UniProtKB">
        <authorList>
            <consortium name="EnsemblPlants"/>
        </authorList>
    </citation>
    <scope>IDENTIFICATION</scope>
    <source>
        <strain evidence="1">Yugu1</strain>
    </source>
</reference>
<sequence length="41" mass="4971">MDHRKKQTYLLQITTVKRLPFHIINSTNKHKEMKRNTIPLP</sequence>
<proteinExistence type="predicted"/>
<name>K3XUI5_SETIT</name>